<dbReference type="EMBL" id="FNKK01000002">
    <property type="protein sequence ID" value="SDR26516.1"/>
    <property type="molecule type" value="Genomic_DNA"/>
</dbReference>
<dbReference type="InterPro" id="IPR011990">
    <property type="entry name" value="TPR-like_helical_dom_sf"/>
</dbReference>
<evidence type="ECO:0008006" key="4">
    <source>
        <dbReference type="Google" id="ProtNLM"/>
    </source>
</evidence>
<dbReference type="AlphaFoldDB" id="A0A1H1HN79"/>
<feature type="compositionally biased region" description="Acidic residues" evidence="1">
    <location>
        <begin position="417"/>
        <end position="431"/>
    </location>
</feature>
<dbReference type="SUPFAM" id="SSF48452">
    <property type="entry name" value="TPR-like"/>
    <property type="match status" value="1"/>
</dbReference>
<dbReference type="STRING" id="35622.SAMN04489764_4591"/>
<name>A0A1H1HN79_9ACTN</name>
<gene>
    <name evidence="2" type="ORF">SAMN04489764_4591</name>
</gene>
<feature type="compositionally biased region" description="Basic and acidic residues" evidence="1">
    <location>
        <begin position="56"/>
        <end position="146"/>
    </location>
</feature>
<dbReference type="Proteomes" id="UP000217103">
    <property type="component" value="Unassembled WGS sequence"/>
</dbReference>
<dbReference type="Gene3D" id="1.25.40.10">
    <property type="entry name" value="Tetratricopeptide repeat domain"/>
    <property type="match status" value="1"/>
</dbReference>
<proteinExistence type="predicted"/>
<feature type="compositionally biased region" description="Acidic residues" evidence="1">
    <location>
        <begin position="382"/>
        <end position="393"/>
    </location>
</feature>
<feature type="region of interest" description="Disordered" evidence="1">
    <location>
        <begin position="382"/>
        <end position="566"/>
    </location>
</feature>
<feature type="compositionally biased region" description="Basic and acidic residues" evidence="1">
    <location>
        <begin position="448"/>
        <end position="462"/>
    </location>
</feature>
<feature type="compositionally biased region" description="Basic and acidic residues" evidence="1">
    <location>
        <begin position="1"/>
        <end position="20"/>
    </location>
</feature>
<accession>A0A1H1HN79</accession>
<keyword evidence="3" id="KW-1185">Reference proteome</keyword>
<feature type="region of interest" description="Disordered" evidence="1">
    <location>
        <begin position="1"/>
        <end position="167"/>
    </location>
</feature>
<evidence type="ECO:0000256" key="1">
    <source>
        <dbReference type="SAM" id="MobiDB-lite"/>
    </source>
</evidence>
<organism evidence="2 3">
    <name type="scientific">Thermostaphylospora chromogena</name>
    <dbReference type="NCBI Taxonomy" id="35622"/>
    <lineage>
        <taxon>Bacteria</taxon>
        <taxon>Bacillati</taxon>
        <taxon>Actinomycetota</taxon>
        <taxon>Actinomycetes</taxon>
        <taxon>Streptosporangiales</taxon>
        <taxon>Thermomonosporaceae</taxon>
        <taxon>Thermostaphylospora</taxon>
    </lineage>
</organism>
<evidence type="ECO:0000313" key="2">
    <source>
        <dbReference type="EMBL" id="SDR26516.1"/>
    </source>
</evidence>
<evidence type="ECO:0000313" key="3">
    <source>
        <dbReference type="Proteomes" id="UP000217103"/>
    </source>
</evidence>
<sequence length="566" mass="62393">MKGEKGTSGRDAGGWRDRNDFGGQRTGGGRSFSEDRPGRGDRKERRGGDPLRGFRRNRDDRGFRRGDREGDRPYRGRGERRNESPYGGRDDRGGRSFRERGEERASRGGFRRDDRNDRRRGAERENRGFRRDDRDRRVHARKEGTAKAKRNRESLPAIPPDVTPEELDQEVRDQLRPLPRELADLVARHLVAAARALGEDEPERAYEHTKVARRFASRIGVVREAAGLAAYRAGEYADALSDLRAARRMTGSDIYLPIMADCERGLGRPERALDLIRSPEAGRLDRASAIELAIVESGARRDLGQYEAAVVTLQRLPELRDPRPRPWSARLAYAYADALADAGHEEAATDWFGRAMAFDEEGETDAAERYALLSGEFIEDLEEYTEEKPDTEDESGRENAEDTPDAALPDEVPAADGENDAEDGLAEEDFPSGDLGEPADFGAEEPSPADRDVEPPVEEGRGTEPIPGEDLGEEAEIGDQAELDQAELLERIADEDALDATEYEEPIISGDPEKDLQDGAATASLFAGPGFAESSGAEAAEDDEKETGADKNGGEGGDDRKNTAQD</sequence>
<protein>
    <recommendedName>
        <fullName evidence="4">Tetratricopeptide repeat-containing protein</fullName>
    </recommendedName>
</protein>
<feature type="compositionally biased region" description="Basic and acidic residues" evidence="1">
    <location>
        <begin position="546"/>
        <end position="566"/>
    </location>
</feature>
<feature type="compositionally biased region" description="Acidic residues" evidence="1">
    <location>
        <begin position="470"/>
        <end position="487"/>
    </location>
</feature>
<feature type="compositionally biased region" description="Basic and acidic residues" evidence="1">
    <location>
        <begin position="32"/>
        <end position="49"/>
    </location>
</feature>
<reference evidence="2 3" key="1">
    <citation type="submission" date="2016-10" db="EMBL/GenBank/DDBJ databases">
        <authorList>
            <person name="de Groot N.N."/>
        </authorList>
    </citation>
    <scope>NUCLEOTIDE SEQUENCE [LARGE SCALE GENOMIC DNA]</scope>
    <source>
        <strain evidence="2 3">DSM 43794</strain>
    </source>
</reference>
<feature type="compositionally biased region" description="Acidic residues" evidence="1">
    <location>
        <begin position="495"/>
        <end position="505"/>
    </location>
</feature>